<organism evidence="1 2">
    <name type="scientific">Caerostris extrusa</name>
    <name type="common">Bark spider</name>
    <name type="synonym">Caerostris bankana</name>
    <dbReference type="NCBI Taxonomy" id="172846"/>
    <lineage>
        <taxon>Eukaryota</taxon>
        <taxon>Metazoa</taxon>
        <taxon>Ecdysozoa</taxon>
        <taxon>Arthropoda</taxon>
        <taxon>Chelicerata</taxon>
        <taxon>Arachnida</taxon>
        <taxon>Araneae</taxon>
        <taxon>Araneomorphae</taxon>
        <taxon>Entelegynae</taxon>
        <taxon>Araneoidea</taxon>
        <taxon>Araneidae</taxon>
        <taxon>Caerostris</taxon>
    </lineage>
</organism>
<protein>
    <submittedName>
        <fullName evidence="1">Uncharacterized protein</fullName>
    </submittedName>
</protein>
<dbReference type="EMBL" id="BPLR01009935">
    <property type="protein sequence ID" value="GIY35572.1"/>
    <property type="molecule type" value="Genomic_DNA"/>
</dbReference>
<dbReference type="Proteomes" id="UP001054945">
    <property type="component" value="Unassembled WGS sequence"/>
</dbReference>
<name>A0AAV4SQ40_CAEEX</name>
<evidence type="ECO:0000313" key="2">
    <source>
        <dbReference type="Proteomes" id="UP001054945"/>
    </source>
</evidence>
<gene>
    <name evidence="1" type="ORF">CEXT_292091</name>
</gene>
<comment type="caution">
    <text evidence="1">The sequence shown here is derived from an EMBL/GenBank/DDBJ whole genome shotgun (WGS) entry which is preliminary data.</text>
</comment>
<proteinExistence type="predicted"/>
<accession>A0AAV4SQ40</accession>
<sequence>MARVGEAMVNPFRRSSANCKAALEGQQRRSTLIEELITALAKRPHSQLPIQLLSGIATHLRQKIAGVEKGGGGEEHRIEISSTRSFLQDIQGFFSKFVYSSAFVMRNYLAPET</sequence>
<keyword evidence="2" id="KW-1185">Reference proteome</keyword>
<dbReference type="AlphaFoldDB" id="A0AAV4SQ40"/>
<reference evidence="1 2" key="1">
    <citation type="submission" date="2021-06" db="EMBL/GenBank/DDBJ databases">
        <title>Caerostris extrusa draft genome.</title>
        <authorList>
            <person name="Kono N."/>
            <person name="Arakawa K."/>
        </authorList>
    </citation>
    <scope>NUCLEOTIDE SEQUENCE [LARGE SCALE GENOMIC DNA]</scope>
</reference>
<evidence type="ECO:0000313" key="1">
    <source>
        <dbReference type="EMBL" id="GIY35572.1"/>
    </source>
</evidence>